<dbReference type="SUPFAM" id="SSF53448">
    <property type="entry name" value="Nucleotide-diphospho-sugar transferases"/>
    <property type="match status" value="1"/>
</dbReference>
<organism evidence="5 6">
    <name type="scientific">Allohahella marinimesophila</name>
    <dbReference type="NCBI Taxonomy" id="1054972"/>
    <lineage>
        <taxon>Bacteria</taxon>
        <taxon>Pseudomonadati</taxon>
        <taxon>Pseudomonadota</taxon>
        <taxon>Gammaproteobacteria</taxon>
        <taxon>Oceanospirillales</taxon>
        <taxon>Hahellaceae</taxon>
        <taxon>Allohahella</taxon>
    </lineage>
</organism>
<dbReference type="RefSeq" id="WP_344802988.1">
    <property type="nucleotide sequence ID" value="NZ_BAABBO010000001.1"/>
</dbReference>
<keyword evidence="6" id="KW-1185">Reference proteome</keyword>
<evidence type="ECO:0000256" key="2">
    <source>
        <dbReference type="ARBA" id="ARBA00022676"/>
    </source>
</evidence>
<dbReference type="PANTHER" id="PTHR43179">
    <property type="entry name" value="RHAMNOSYLTRANSFERASE WBBL"/>
    <property type="match status" value="1"/>
</dbReference>
<dbReference type="Gene3D" id="3.90.550.10">
    <property type="entry name" value="Spore Coat Polysaccharide Biosynthesis Protein SpsA, Chain A"/>
    <property type="match status" value="1"/>
</dbReference>
<dbReference type="EMBL" id="BAABBO010000001">
    <property type="protein sequence ID" value="GAA3949002.1"/>
    <property type="molecule type" value="Genomic_DNA"/>
</dbReference>
<dbReference type="PANTHER" id="PTHR43179:SF12">
    <property type="entry name" value="GALACTOFURANOSYLTRANSFERASE GLFT2"/>
    <property type="match status" value="1"/>
</dbReference>
<accession>A0ABP7NLK4</accession>
<comment type="caution">
    <text evidence="5">The sequence shown here is derived from an EMBL/GenBank/DDBJ whole genome shotgun (WGS) entry which is preliminary data.</text>
</comment>
<dbReference type="InterPro" id="IPR029044">
    <property type="entry name" value="Nucleotide-diphossugar_trans"/>
</dbReference>
<comment type="similarity">
    <text evidence="1">Belongs to the glycosyltransferase 2 family.</text>
</comment>
<gene>
    <name evidence="5" type="ORF">GCM10022278_05260</name>
</gene>
<proteinExistence type="inferred from homology"/>
<evidence type="ECO:0000259" key="4">
    <source>
        <dbReference type="Pfam" id="PF10111"/>
    </source>
</evidence>
<dbReference type="Proteomes" id="UP001501337">
    <property type="component" value="Unassembled WGS sequence"/>
</dbReference>
<name>A0ABP7NLK4_9GAMM</name>
<sequence length="338" mass="37682">MTQSIRQFPSRLRTQSWRSDASVLTYGKGRHEHLCNLVLGLESQTITPTELIIAYMADEPYSNLPQASFPIRQIHVSADTAALPLAAARNAAAQAAVSSHLVFLDIDCIPSPRLVEDYIAALSHWNGLLVGDVRYLRKGGNAPGWTPHTLMLASVVHAERRLPPKNGIERCTDYRVFSSMSFAARKTLFLEAGGFDERYDGYGAEDSDFSREMSELGIDIGWCAGATAFHQYHLQHRPPVHRLQTVLANNRVYRQKWGQNTMEHWLRAFERLGLIKPAGDDFEILRDVTDQDLLLTQQSPNDAYASTRAFLDRLDVTTSEENGTHSTASVLTASASPD</sequence>
<evidence type="ECO:0000256" key="3">
    <source>
        <dbReference type="ARBA" id="ARBA00022679"/>
    </source>
</evidence>
<evidence type="ECO:0000313" key="5">
    <source>
        <dbReference type="EMBL" id="GAA3949002.1"/>
    </source>
</evidence>
<protein>
    <submittedName>
        <fullName evidence="5">Glycosyltransferase</fullName>
    </submittedName>
</protein>
<evidence type="ECO:0000256" key="1">
    <source>
        <dbReference type="ARBA" id="ARBA00006739"/>
    </source>
</evidence>
<dbReference type="InterPro" id="IPR019290">
    <property type="entry name" value="GlycosylTrfase-like_prok"/>
</dbReference>
<reference evidence="6" key="1">
    <citation type="journal article" date="2019" name="Int. J. Syst. Evol. Microbiol.">
        <title>The Global Catalogue of Microorganisms (GCM) 10K type strain sequencing project: providing services to taxonomists for standard genome sequencing and annotation.</title>
        <authorList>
            <consortium name="The Broad Institute Genomics Platform"/>
            <consortium name="The Broad Institute Genome Sequencing Center for Infectious Disease"/>
            <person name="Wu L."/>
            <person name="Ma J."/>
        </authorList>
    </citation>
    <scope>NUCLEOTIDE SEQUENCE [LARGE SCALE GENOMIC DNA]</scope>
    <source>
        <strain evidence="6">JCM 17555</strain>
    </source>
</reference>
<dbReference type="Pfam" id="PF10111">
    <property type="entry name" value="Glyco_tranf_2_2"/>
    <property type="match status" value="1"/>
</dbReference>
<keyword evidence="3" id="KW-0808">Transferase</keyword>
<evidence type="ECO:0000313" key="6">
    <source>
        <dbReference type="Proteomes" id="UP001501337"/>
    </source>
</evidence>
<keyword evidence="2" id="KW-0328">Glycosyltransferase</keyword>
<feature type="domain" description="Glycosyltransferase 2-like prokaryotic type" evidence="4">
    <location>
        <begin position="77"/>
        <end position="209"/>
    </location>
</feature>